<evidence type="ECO:0000256" key="6">
    <source>
        <dbReference type="SAM" id="Phobius"/>
    </source>
</evidence>
<dbReference type="CDD" id="cd13136">
    <property type="entry name" value="MATE_DinF_like"/>
    <property type="match status" value="1"/>
</dbReference>
<accession>A0A917CGJ0</accession>
<dbReference type="Proteomes" id="UP000605253">
    <property type="component" value="Unassembled WGS sequence"/>
</dbReference>
<evidence type="ECO:0000313" key="7">
    <source>
        <dbReference type="EMBL" id="GGF87187.1"/>
    </source>
</evidence>
<keyword evidence="5 6" id="KW-0472">Membrane</keyword>
<feature type="transmembrane region" description="Helical" evidence="6">
    <location>
        <begin position="127"/>
        <end position="150"/>
    </location>
</feature>
<comment type="subcellular location">
    <subcellularLocation>
        <location evidence="1">Membrane</location>
        <topology evidence="1">Multi-pass membrane protein</topology>
    </subcellularLocation>
</comment>
<dbReference type="RefSeq" id="WP_188364129.1">
    <property type="nucleotide sequence ID" value="NZ_BAABJF010000032.1"/>
</dbReference>
<evidence type="ECO:0000256" key="5">
    <source>
        <dbReference type="ARBA" id="ARBA00023136"/>
    </source>
</evidence>
<feature type="transmembrane region" description="Helical" evidence="6">
    <location>
        <begin position="157"/>
        <end position="182"/>
    </location>
</feature>
<comment type="similarity">
    <text evidence="2">Belongs to the multi antimicrobial extrusion (MATE) (TC 2.A.66.1) family.</text>
</comment>
<comment type="caution">
    <text evidence="7">The sequence shown here is derived from an EMBL/GenBank/DDBJ whole genome shotgun (WGS) entry which is preliminary data.</text>
</comment>
<feature type="transmembrane region" description="Helical" evidence="6">
    <location>
        <begin position="12"/>
        <end position="35"/>
    </location>
</feature>
<keyword evidence="3 6" id="KW-0812">Transmembrane</keyword>
<feature type="transmembrane region" description="Helical" evidence="6">
    <location>
        <begin position="412"/>
        <end position="432"/>
    </location>
</feature>
<dbReference type="GO" id="GO:0015297">
    <property type="term" value="F:antiporter activity"/>
    <property type="evidence" value="ECO:0007669"/>
    <property type="project" value="InterPro"/>
</dbReference>
<dbReference type="InterPro" id="IPR044644">
    <property type="entry name" value="DinF-like"/>
</dbReference>
<dbReference type="GO" id="GO:0042910">
    <property type="term" value="F:xenobiotic transmembrane transporter activity"/>
    <property type="evidence" value="ECO:0007669"/>
    <property type="project" value="InterPro"/>
</dbReference>
<reference evidence="7" key="1">
    <citation type="journal article" date="2014" name="Int. J. Syst. Evol. Microbiol.">
        <title>Complete genome sequence of Corynebacterium casei LMG S-19264T (=DSM 44701T), isolated from a smear-ripened cheese.</title>
        <authorList>
            <consortium name="US DOE Joint Genome Institute (JGI-PGF)"/>
            <person name="Walter F."/>
            <person name="Albersmeier A."/>
            <person name="Kalinowski J."/>
            <person name="Ruckert C."/>
        </authorList>
    </citation>
    <scope>NUCLEOTIDE SEQUENCE</scope>
    <source>
        <strain evidence="7">CGMCC 1.12181</strain>
    </source>
</reference>
<gene>
    <name evidence="7" type="primary">dinF</name>
    <name evidence="7" type="ORF">GCM10011365_05320</name>
</gene>
<proteinExistence type="inferred from homology"/>
<sequence>MIPYFKQIHRIALPMMAASVSVPLLGVVDTAILGHLDSSEYLAAVNIGVTAMNMLIWGFGFLRMSTVGLVSQATGQGDDSLSRSHLARALTVALGLGLVVVISQWLWLPVLLTFLADGGNSENLARIYLEIRLWSAPFHLLLFVVNGYFLAVNKARLVLALTLISQVSNMGLDYLLVMGFGWNVRGVAWGSFISQGLASAIGLYWLFKQGHLSALVWQQRRQWWQALHLKALFNINRDVFIRTLCLMTVFALMTRFSAAQSDLILAVNAVLLNFFYLTSYALDGYAHAIESISGRLYGQRDFSALHRAMQSVLKISAWVALMMSALFIISGSTVITGLTDLTAVRAAANDYLIWVYLLPVVAMPGFIYDGLCVGITASKIMRNAMLVATFLAFIPAWYGSVFLLPAVDENHRLWACFSLFFIFRGWMMHIMVRHKYAPLVTK</sequence>
<feature type="transmembrane region" description="Helical" evidence="6">
    <location>
        <begin position="263"/>
        <end position="282"/>
    </location>
</feature>
<evidence type="ECO:0000313" key="8">
    <source>
        <dbReference type="Proteomes" id="UP000605253"/>
    </source>
</evidence>
<reference evidence="7" key="2">
    <citation type="submission" date="2020-09" db="EMBL/GenBank/DDBJ databases">
        <authorList>
            <person name="Sun Q."/>
            <person name="Zhou Y."/>
        </authorList>
    </citation>
    <scope>NUCLEOTIDE SEQUENCE</scope>
    <source>
        <strain evidence="7">CGMCC 1.12181</strain>
    </source>
</reference>
<feature type="transmembrane region" description="Helical" evidence="6">
    <location>
        <begin position="188"/>
        <end position="207"/>
    </location>
</feature>
<feature type="transmembrane region" description="Helical" evidence="6">
    <location>
        <begin position="315"/>
        <end position="339"/>
    </location>
</feature>
<dbReference type="EMBL" id="BMEO01000002">
    <property type="protein sequence ID" value="GGF87187.1"/>
    <property type="molecule type" value="Genomic_DNA"/>
</dbReference>
<name>A0A917CGJ0_9GAMM</name>
<dbReference type="NCBIfam" id="TIGR00797">
    <property type="entry name" value="matE"/>
    <property type="match status" value="1"/>
</dbReference>
<evidence type="ECO:0000256" key="3">
    <source>
        <dbReference type="ARBA" id="ARBA00022692"/>
    </source>
</evidence>
<feature type="transmembrane region" description="Helical" evidence="6">
    <location>
        <begin position="239"/>
        <end position="257"/>
    </location>
</feature>
<feature type="transmembrane region" description="Helical" evidence="6">
    <location>
        <begin position="351"/>
        <end position="371"/>
    </location>
</feature>
<dbReference type="AlphaFoldDB" id="A0A917CGJ0"/>
<feature type="transmembrane region" description="Helical" evidence="6">
    <location>
        <begin position="383"/>
        <end position="406"/>
    </location>
</feature>
<keyword evidence="8" id="KW-1185">Reference proteome</keyword>
<dbReference type="GO" id="GO:0005886">
    <property type="term" value="C:plasma membrane"/>
    <property type="evidence" value="ECO:0007669"/>
    <property type="project" value="TreeGrafter"/>
</dbReference>
<feature type="transmembrane region" description="Helical" evidence="6">
    <location>
        <begin position="41"/>
        <end position="62"/>
    </location>
</feature>
<evidence type="ECO:0000256" key="2">
    <source>
        <dbReference type="ARBA" id="ARBA00010199"/>
    </source>
</evidence>
<organism evidence="7 8">
    <name type="scientific">Marinicella pacifica</name>
    <dbReference type="NCBI Taxonomy" id="1171543"/>
    <lineage>
        <taxon>Bacteria</taxon>
        <taxon>Pseudomonadati</taxon>
        <taxon>Pseudomonadota</taxon>
        <taxon>Gammaproteobacteria</taxon>
        <taxon>Lysobacterales</taxon>
        <taxon>Marinicellaceae</taxon>
        <taxon>Marinicella</taxon>
    </lineage>
</organism>
<dbReference type="PANTHER" id="PTHR42893:SF46">
    <property type="entry name" value="PROTEIN DETOXIFICATION 44, CHLOROPLASTIC"/>
    <property type="match status" value="1"/>
</dbReference>
<dbReference type="PANTHER" id="PTHR42893">
    <property type="entry name" value="PROTEIN DETOXIFICATION 44, CHLOROPLASTIC-RELATED"/>
    <property type="match status" value="1"/>
</dbReference>
<keyword evidence="4 6" id="KW-1133">Transmembrane helix</keyword>
<dbReference type="InterPro" id="IPR002528">
    <property type="entry name" value="MATE_fam"/>
</dbReference>
<evidence type="ECO:0000256" key="4">
    <source>
        <dbReference type="ARBA" id="ARBA00022989"/>
    </source>
</evidence>
<dbReference type="Pfam" id="PF01554">
    <property type="entry name" value="MatE"/>
    <property type="match status" value="2"/>
</dbReference>
<protein>
    <submittedName>
        <fullName evidence="7">MATE family efflux transporter</fullName>
    </submittedName>
</protein>
<feature type="transmembrane region" description="Helical" evidence="6">
    <location>
        <begin position="86"/>
        <end position="107"/>
    </location>
</feature>
<evidence type="ECO:0000256" key="1">
    <source>
        <dbReference type="ARBA" id="ARBA00004141"/>
    </source>
</evidence>